<dbReference type="InterPro" id="IPR003594">
    <property type="entry name" value="HATPase_dom"/>
</dbReference>
<keyword evidence="5" id="KW-0418">Kinase</keyword>
<keyword evidence="7" id="KW-0902">Two-component regulatory system</keyword>
<keyword evidence="6 11" id="KW-0067">ATP-binding</keyword>
<evidence type="ECO:0000256" key="8">
    <source>
        <dbReference type="SAM" id="Phobius"/>
    </source>
</evidence>
<evidence type="ECO:0000313" key="11">
    <source>
        <dbReference type="EMBL" id="WOJ94775.1"/>
    </source>
</evidence>
<dbReference type="PANTHER" id="PTHR43065:SF46">
    <property type="entry name" value="C4-DICARBOXYLATE TRANSPORT SENSOR PROTEIN DCTB"/>
    <property type="match status" value="1"/>
</dbReference>
<comment type="catalytic activity">
    <reaction evidence="1">
        <text>ATP + protein L-histidine = ADP + protein N-phospho-L-histidine.</text>
        <dbReference type="EC" id="2.7.13.3"/>
    </reaction>
</comment>
<evidence type="ECO:0000256" key="4">
    <source>
        <dbReference type="ARBA" id="ARBA00022741"/>
    </source>
</evidence>
<dbReference type="SUPFAM" id="SSF55874">
    <property type="entry name" value="ATPase domain of HSP90 chaperone/DNA topoisomerase II/histidine kinase"/>
    <property type="match status" value="1"/>
</dbReference>
<dbReference type="PANTHER" id="PTHR43065">
    <property type="entry name" value="SENSOR HISTIDINE KINASE"/>
    <property type="match status" value="1"/>
</dbReference>
<feature type="transmembrane region" description="Helical" evidence="8">
    <location>
        <begin position="45"/>
        <end position="65"/>
    </location>
</feature>
<organism evidence="11 12">
    <name type="scientific">Congregibacter variabilis</name>
    <dbReference type="NCBI Taxonomy" id="3081200"/>
    <lineage>
        <taxon>Bacteria</taxon>
        <taxon>Pseudomonadati</taxon>
        <taxon>Pseudomonadota</taxon>
        <taxon>Gammaproteobacteria</taxon>
        <taxon>Cellvibrionales</taxon>
        <taxon>Halieaceae</taxon>
        <taxon>Congregibacter</taxon>
    </lineage>
</organism>
<evidence type="ECO:0000256" key="2">
    <source>
        <dbReference type="ARBA" id="ARBA00012438"/>
    </source>
</evidence>
<dbReference type="InterPro" id="IPR004358">
    <property type="entry name" value="Sig_transdc_His_kin-like_C"/>
</dbReference>
<evidence type="ECO:0000313" key="12">
    <source>
        <dbReference type="Proteomes" id="UP001626537"/>
    </source>
</evidence>
<evidence type="ECO:0000259" key="10">
    <source>
        <dbReference type="PROSITE" id="PS50112"/>
    </source>
</evidence>
<dbReference type="EC" id="2.7.13.3" evidence="2"/>
<keyword evidence="4" id="KW-0547">Nucleotide-binding</keyword>
<dbReference type="Proteomes" id="UP001626537">
    <property type="component" value="Chromosome"/>
</dbReference>
<protein>
    <recommendedName>
        <fullName evidence="2">histidine kinase</fullName>
        <ecNumber evidence="2">2.7.13.3</ecNumber>
    </recommendedName>
</protein>
<dbReference type="InterPro" id="IPR035965">
    <property type="entry name" value="PAS-like_dom_sf"/>
</dbReference>
<evidence type="ECO:0000259" key="9">
    <source>
        <dbReference type="PROSITE" id="PS50109"/>
    </source>
</evidence>
<dbReference type="SMART" id="SM00387">
    <property type="entry name" value="HATPase_c"/>
    <property type="match status" value="1"/>
</dbReference>
<proteinExistence type="predicted"/>
<gene>
    <name evidence="11" type="ORF">R0135_06305</name>
</gene>
<feature type="domain" description="PAS" evidence="10">
    <location>
        <begin position="121"/>
        <end position="157"/>
    </location>
</feature>
<dbReference type="RefSeq" id="WP_407349408.1">
    <property type="nucleotide sequence ID" value="NZ_CP136864.1"/>
</dbReference>
<keyword evidence="8" id="KW-0472">Membrane</keyword>
<sequence length="460" mass="51455">MQRFIVGWKNMGFNRFSILLALRLVLIMVLLLSLLYFIVEPGFHAASLLVFGLLLMLSYEIFRFVSRTNQEISRFLDAARYADFGQRFELGPLGAGFDELGSSFASILERFREQRKGQERELRYLKALLEHVPVPLLSLHADGRISLWNNTARRLFGSDHVTQLGDLANYGEDFAARVEAAEPGSRYLANFSVEGMERRITIAASQIVLEGKSERLISLQDIQSELDGNQLEAWQDLVRVLTHEIMNSITPVASLAKTSVDLLDDAASKVTDHPDVVAELADVKHAVDTVARRSDSLMSFVSSYRRLTQIPAPQKSEFEVSDLFEAVARLADSEQETPGLDLEFQIEPQNLKLVADRGMLEQVLINIVQNAQHALRERSGPRLLVRARLNRRRNICIDVIDNGPGISGELKRKIFVPFFTTKREGSGVGLALSRQIMIAHGGSISIAEADPQGAMFTLTF</sequence>
<dbReference type="InterPro" id="IPR036890">
    <property type="entry name" value="HATPase_C_sf"/>
</dbReference>
<feature type="domain" description="Histidine kinase" evidence="9">
    <location>
        <begin position="240"/>
        <end position="460"/>
    </location>
</feature>
<dbReference type="PROSITE" id="PS50112">
    <property type="entry name" value="PAS"/>
    <property type="match status" value="1"/>
</dbReference>
<keyword evidence="8" id="KW-0812">Transmembrane</keyword>
<dbReference type="PROSITE" id="PS50109">
    <property type="entry name" value="HIS_KIN"/>
    <property type="match status" value="1"/>
</dbReference>
<dbReference type="Pfam" id="PF02518">
    <property type="entry name" value="HATPase_c"/>
    <property type="match status" value="1"/>
</dbReference>
<reference evidence="11 12" key="1">
    <citation type="submission" date="2023-10" db="EMBL/GenBank/DDBJ databases">
        <title>Two novel species belonging to the OM43/NOR5 clade.</title>
        <authorList>
            <person name="Park M."/>
        </authorList>
    </citation>
    <scope>NUCLEOTIDE SEQUENCE [LARGE SCALE GENOMIC DNA]</scope>
    <source>
        <strain evidence="11 12">IMCC43200</strain>
    </source>
</reference>
<evidence type="ECO:0000256" key="1">
    <source>
        <dbReference type="ARBA" id="ARBA00000085"/>
    </source>
</evidence>
<evidence type="ECO:0000256" key="5">
    <source>
        <dbReference type="ARBA" id="ARBA00022777"/>
    </source>
</evidence>
<keyword evidence="3" id="KW-0808">Transferase</keyword>
<dbReference type="GO" id="GO:0005524">
    <property type="term" value="F:ATP binding"/>
    <property type="evidence" value="ECO:0007669"/>
    <property type="project" value="UniProtKB-KW"/>
</dbReference>
<evidence type="ECO:0000256" key="7">
    <source>
        <dbReference type="ARBA" id="ARBA00023012"/>
    </source>
</evidence>
<dbReference type="Gene3D" id="3.30.565.10">
    <property type="entry name" value="Histidine kinase-like ATPase, C-terminal domain"/>
    <property type="match status" value="1"/>
</dbReference>
<name>A0ABZ0I6H2_9GAMM</name>
<dbReference type="SUPFAM" id="SSF55785">
    <property type="entry name" value="PYP-like sensor domain (PAS domain)"/>
    <property type="match status" value="1"/>
</dbReference>
<dbReference type="InterPro" id="IPR000014">
    <property type="entry name" value="PAS"/>
</dbReference>
<feature type="transmembrane region" description="Helical" evidence="8">
    <location>
        <begin position="20"/>
        <end position="39"/>
    </location>
</feature>
<evidence type="ECO:0000256" key="6">
    <source>
        <dbReference type="ARBA" id="ARBA00022840"/>
    </source>
</evidence>
<accession>A0ABZ0I6H2</accession>
<dbReference type="Gene3D" id="3.30.450.20">
    <property type="entry name" value="PAS domain"/>
    <property type="match status" value="1"/>
</dbReference>
<keyword evidence="12" id="KW-1185">Reference proteome</keyword>
<dbReference type="InterPro" id="IPR005467">
    <property type="entry name" value="His_kinase_dom"/>
</dbReference>
<keyword evidence="8" id="KW-1133">Transmembrane helix</keyword>
<dbReference type="EMBL" id="CP136864">
    <property type="protein sequence ID" value="WOJ94775.1"/>
    <property type="molecule type" value="Genomic_DNA"/>
</dbReference>
<dbReference type="PRINTS" id="PR00344">
    <property type="entry name" value="BCTRLSENSOR"/>
</dbReference>
<dbReference type="Pfam" id="PF13188">
    <property type="entry name" value="PAS_8"/>
    <property type="match status" value="1"/>
</dbReference>
<evidence type="ECO:0000256" key="3">
    <source>
        <dbReference type="ARBA" id="ARBA00022679"/>
    </source>
</evidence>